<keyword evidence="2" id="KW-0723">Serine/threonine-protein kinase</keyword>
<keyword evidence="8 15" id="KW-0547">Nucleotide-binding</keyword>
<evidence type="ECO:0000256" key="11">
    <source>
        <dbReference type="ARBA" id="ARBA00022989"/>
    </source>
</evidence>
<dbReference type="FunFam" id="1.10.510.10:FF:000388">
    <property type="entry name" value="Leucine-rich repeat receptor-like tyrosine-protein kinase PXC3"/>
    <property type="match status" value="1"/>
</dbReference>
<dbReference type="GO" id="GO:0004674">
    <property type="term" value="F:protein serine/threonine kinase activity"/>
    <property type="evidence" value="ECO:0007669"/>
    <property type="project" value="UniProtKB-KW"/>
</dbReference>
<dbReference type="Pfam" id="PF07714">
    <property type="entry name" value="PK_Tyr_Ser-Thr"/>
    <property type="match status" value="1"/>
</dbReference>
<dbReference type="SUPFAM" id="SSF56112">
    <property type="entry name" value="Protein kinase-like (PK-like)"/>
    <property type="match status" value="2"/>
</dbReference>
<keyword evidence="11" id="KW-1133">Transmembrane helix</keyword>
<comment type="subcellular location">
    <subcellularLocation>
        <location evidence="1">Membrane</location>
        <topology evidence="1">Single-pass type I membrane protein</topology>
    </subcellularLocation>
</comment>
<evidence type="ECO:0000256" key="16">
    <source>
        <dbReference type="SAM" id="MobiDB-lite"/>
    </source>
</evidence>
<keyword evidence="7" id="KW-0677">Repeat</keyword>
<name>A0AA35ZJV8_LACSI</name>
<evidence type="ECO:0000256" key="15">
    <source>
        <dbReference type="PROSITE-ProRule" id="PRU10141"/>
    </source>
</evidence>
<dbReference type="PROSITE" id="PS00108">
    <property type="entry name" value="PROTEIN_KINASE_ST"/>
    <property type="match status" value="2"/>
</dbReference>
<feature type="domain" description="Protein kinase" evidence="17">
    <location>
        <begin position="102"/>
        <end position="381"/>
    </location>
</feature>
<evidence type="ECO:0000256" key="2">
    <source>
        <dbReference type="ARBA" id="ARBA00022527"/>
    </source>
</evidence>
<keyword evidence="4" id="KW-0808">Transferase</keyword>
<evidence type="ECO:0000256" key="9">
    <source>
        <dbReference type="ARBA" id="ARBA00022777"/>
    </source>
</evidence>
<evidence type="ECO:0000256" key="7">
    <source>
        <dbReference type="ARBA" id="ARBA00022737"/>
    </source>
</evidence>
<dbReference type="PROSITE" id="PS00107">
    <property type="entry name" value="PROTEIN_KINASE_ATP"/>
    <property type="match status" value="2"/>
</dbReference>
<dbReference type="Gene3D" id="1.10.510.10">
    <property type="entry name" value="Transferase(Phosphotransferase) domain 1"/>
    <property type="match status" value="2"/>
</dbReference>
<dbReference type="InterPro" id="IPR011009">
    <property type="entry name" value="Kinase-like_dom_sf"/>
</dbReference>
<sequence length="758" mass="84999">MIIFDLRVDGNNTVHQGEVINDNGTKKCYWGRSCITVINWYETLHFGVKLIRFESHSYLSVNMFDPFGDGKESQSSTSSSVEWSQPCHHFEFPEILLATDNFDESLVIGQGGFGKVYKGNVIIGSSLVVAAIKRLDSMSTQGEEEFWAEVQMLSKLRHCHLVSLFGYCNYKEEKILVYEYMPNGTLENHIHKLQTPLSWVQRLKICIGAARGLDYLHTGTGIESGVIHRDVKSSNILLHESWAAKISDFGLSKIGPTNQPSTYVNTLVKGTFGYFDPNYFTTGKLTRKSDVYAFGVVLLEILCRKRAVDRSLDEEQWGLVTWAQDSIKEGNLKNIIDYDIRGQISTKCLKEFVQIVERCLLNNPKHRPTMAEVVVSLDSILTLQEKSNSSLQAAGKTIFGRMLDRFASPSNRENSAHGDSKLSSNSKSKSRNAGDTMEANNSIIHVPSLKLFKFADLKRATRNFNQDLLLGNGGFGHIFLCWVDKNTFAPSTKGLGIAIVVKRYNKARRPSHSVITVLGSLAHPNIISLLGYCDDKKDGCLLVYEYMDNRNLRHFLYEGSSQPLSWGKRLNIMIGVARALAFMHSSKDQVIHRDVKPSNILLDQDFNAKLGGFELARVGHDSETTDITTSVAGTFGYVDPEYAITCRLSAGSDVYSFGVVLLETLTGKDALNNNIKGYGDQVSLVEWARLLLVDRSELEKIMDPSLQQNYPIEGAFEFATLALRCVSSNRKDRPSSEQVLRSLEQIYDDNKQLIKDMM</sequence>
<reference evidence="18" key="1">
    <citation type="submission" date="2023-04" db="EMBL/GenBank/DDBJ databases">
        <authorList>
            <person name="Vijverberg K."/>
            <person name="Xiong W."/>
            <person name="Schranz E."/>
        </authorList>
    </citation>
    <scope>NUCLEOTIDE SEQUENCE</scope>
</reference>
<dbReference type="InterPro" id="IPR000719">
    <property type="entry name" value="Prot_kinase_dom"/>
</dbReference>
<dbReference type="PROSITE" id="PS50011">
    <property type="entry name" value="PROTEIN_KINASE_DOM"/>
    <property type="match status" value="2"/>
</dbReference>
<feature type="domain" description="Protein kinase" evidence="17">
    <location>
        <begin position="464"/>
        <end position="747"/>
    </location>
</feature>
<evidence type="ECO:0000313" key="19">
    <source>
        <dbReference type="Proteomes" id="UP001177003"/>
    </source>
</evidence>
<feature type="binding site" evidence="15">
    <location>
        <position position="502"/>
    </location>
    <ligand>
        <name>ATP</name>
        <dbReference type="ChEBI" id="CHEBI:30616"/>
    </ligand>
</feature>
<dbReference type="AlphaFoldDB" id="A0AA35ZJV8"/>
<dbReference type="PANTHER" id="PTHR47989">
    <property type="entry name" value="OS01G0750732 PROTEIN"/>
    <property type="match status" value="1"/>
</dbReference>
<evidence type="ECO:0000256" key="3">
    <source>
        <dbReference type="ARBA" id="ARBA00022614"/>
    </source>
</evidence>
<dbReference type="FunFam" id="3.30.200.20:FF:000039">
    <property type="entry name" value="receptor-like protein kinase FERONIA"/>
    <property type="match status" value="1"/>
</dbReference>
<evidence type="ECO:0000256" key="5">
    <source>
        <dbReference type="ARBA" id="ARBA00022692"/>
    </source>
</evidence>
<evidence type="ECO:0000256" key="6">
    <source>
        <dbReference type="ARBA" id="ARBA00022729"/>
    </source>
</evidence>
<feature type="binding site" evidence="15">
    <location>
        <position position="133"/>
    </location>
    <ligand>
        <name>ATP</name>
        <dbReference type="ChEBI" id="CHEBI:30616"/>
    </ligand>
</feature>
<dbReference type="InterPro" id="IPR008271">
    <property type="entry name" value="Ser/Thr_kinase_AS"/>
</dbReference>
<gene>
    <name evidence="18" type="ORF">LSALG_LOCUS32957</name>
</gene>
<dbReference type="Gene3D" id="3.30.200.20">
    <property type="entry name" value="Phosphorylase Kinase, domain 1"/>
    <property type="match status" value="2"/>
</dbReference>
<evidence type="ECO:0000256" key="12">
    <source>
        <dbReference type="ARBA" id="ARBA00023136"/>
    </source>
</evidence>
<dbReference type="Proteomes" id="UP001177003">
    <property type="component" value="Chromosome 7"/>
</dbReference>
<evidence type="ECO:0000256" key="14">
    <source>
        <dbReference type="ARBA" id="ARBA00023180"/>
    </source>
</evidence>
<protein>
    <recommendedName>
        <fullName evidence="17">Protein kinase domain-containing protein</fullName>
    </recommendedName>
</protein>
<evidence type="ECO:0000256" key="10">
    <source>
        <dbReference type="ARBA" id="ARBA00022840"/>
    </source>
</evidence>
<dbReference type="EMBL" id="OX465083">
    <property type="protein sequence ID" value="CAI9293961.1"/>
    <property type="molecule type" value="Genomic_DNA"/>
</dbReference>
<dbReference type="Pfam" id="PF00069">
    <property type="entry name" value="Pkinase"/>
    <property type="match status" value="1"/>
</dbReference>
<keyword evidence="5" id="KW-0812">Transmembrane</keyword>
<keyword evidence="13" id="KW-0675">Receptor</keyword>
<keyword evidence="12" id="KW-0472">Membrane</keyword>
<keyword evidence="6" id="KW-0732">Signal</keyword>
<dbReference type="GO" id="GO:0016020">
    <property type="term" value="C:membrane"/>
    <property type="evidence" value="ECO:0007669"/>
    <property type="project" value="UniProtKB-SubCell"/>
</dbReference>
<keyword evidence="3" id="KW-0433">Leucine-rich repeat</keyword>
<dbReference type="GO" id="GO:0005524">
    <property type="term" value="F:ATP binding"/>
    <property type="evidence" value="ECO:0007669"/>
    <property type="project" value="UniProtKB-UniRule"/>
</dbReference>
<evidence type="ECO:0000256" key="4">
    <source>
        <dbReference type="ARBA" id="ARBA00022679"/>
    </source>
</evidence>
<evidence type="ECO:0000259" key="17">
    <source>
        <dbReference type="PROSITE" id="PS50011"/>
    </source>
</evidence>
<proteinExistence type="predicted"/>
<dbReference type="CDD" id="cd14066">
    <property type="entry name" value="STKc_IRAK"/>
    <property type="match status" value="2"/>
</dbReference>
<evidence type="ECO:0000313" key="18">
    <source>
        <dbReference type="EMBL" id="CAI9293961.1"/>
    </source>
</evidence>
<keyword evidence="14" id="KW-0325">Glycoprotein</keyword>
<evidence type="ECO:0000256" key="1">
    <source>
        <dbReference type="ARBA" id="ARBA00004479"/>
    </source>
</evidence>
<keyword evidence="9" id="KW-0418">Kinase</keyword>
<dbReference type="InterPro" id="IPR001245">
    <property type="entry name" value="Ser-Thr/Tyr_kinase_cat_dom"/>
</dbReference>
<feature type="region of interest" description="Disordered" evidence="16">
    <location>
        <begin position="409"/>
        <end position="436"/>
    </location>
</feature>
<dbReference type="FunFam" id="1.10.510.10:FF:000084">
    <property type="entry name" value="Wall-associated receptor kinase 2"/>
    <property type="match status" value="1"/>
</dbReference>
<organism evidence="18 19">
    <name type="scientific">Lactuca saligna</name>
    <name type="common">Willowleaf lettuce</name>
    <dbReference type="NCBI Taxonomy" id="75948"/>
    <lineage>
        <taxon>Eukaryota</taxon>
        <taxon>Viridiplantae</taxon>
        <taxon>Streptophyta</taxon>
        <taxon>Embryophyta</taxon>
        <taxon>Tracheophyta</taxon>
        <taxon>Spermatophyta</taxon>
        <taxon>Magnoliopsida</taxon>
        <taxon>eudicotyledons</taxon>
        <taxon>Gunneridae</taxon>
        <taxon>Pentapetalae</taxon>
        <taxon>asterids</taxon>
        <taxon>campanulids</taxon>
        <taxon>Asterales</taxon>
        <taxon>Asteraceae</taxon>
        <taxon>Cichorioideae</taxon>
        <taxon>Cichorieae</taxon>
        <taxon>Lactucinae</taxon>
        <taxon>Lactuca</taxon>
    </lineage>
</organism>
<dbReference type="SMART" id="SM00220">
    <property type="entry name" value="S_TKc"/>
    <property type="match status" value="2"/>
</dbReference>
<evidence type="ECO:0000256" key="8">
    <source>
        <dbReference type="ARBA" id="ARBA00022741"/>
    </source>
</evidence>
<dbReference type="PANTHER" id="PTHR47989:SF62">
    <property type="entry name" value="OS05G0423500 PROTEIN"/>
    <property type="match status" value="1"/>
</dbReference>
<keyword evidence="10 15" id="KW-0067">ATP-binding</keyword>
<accession>A0AA35ZJV8</accession>
<evidence type="ECO:0000256" key="13">
    <source>
        <dbReference type="ARBA" id="ARBA00023170"/>
    </source>
</evidence>
<dbReference type="InterPro" id="IPR017441">
    <property type="entry name" value="Protein_kinase_ATP_BS"/>
</dbReference>
<keyword evidence="19" id="KW-1185">Reference proteome</keyword>